<feature type="compositionally biased region" description="Polar residues" evidence="2">
    <location>
        <begin position="158"/>
        <end position="170"/>
    </location>
</feature>
<organism evidence="4 5">
    <name type="scientific">Musa troglodytarum</name>
    <name type="common">fe'i banana</name>
    <dbReference type="NCBI Taxonomy" id="320322"/>
    <lineage>
        <taxon>Eukaryota</taxon>
        <taxon>Viridiplantae</taxon>
        <taxon>Streptophyta</taxon>
        <taxon>Embryophyta</taxon>
        <taxon>Tracheophyta</taxon>
        <taxon>Spermatophyta</taxon>
        <taxon>Magnoliopsida</taxon>
        <taxon>Liliopsida</taxon>
        <taxon>Zingiberales</taxon>
        <taxon>Musaceae</taxon>
        <taxon>Musa</taxon>
    </lineage>
</organism>
<feature type="compositionally biased region" description="Polar residues" evidence="2">
    <location>
        <begin position="521"/>
        <end position="532"/>
    </location>
</feature>
<feature type="region of interest" description="Disordered" evidence="2">
    <location>
        <begin position="196"/>
        <end position="237"/>
    </location>
</feature>
<feature type="transmembrane region" description="Helical" evidence="3">
    <location>
        <begin position="1328"/>
        <end position="1351"/>
    </location>
</feature>
<feature type="region of interest" description="Disordered" evidence="2">
    <location>
        <begin position="150"/>
        <end position="180"/>
    </location>
</feature>
<reference evidence="4" key="1">
    <citation type="submission" date="2022-05" db="EMBL/GenBank/DDBJ databases">
        <title>The Musa troglodytarum L. genome provides insights into the mechanism of non-climacteric behaviour and enrichment of carotenoids.</title>
        <authorList>
            <person name="Wang J."/>
        </authorList>
    </citation>
    <scope>NUCLEOTIDE SEQUENCE</scope>
    <source>
        <tissue evidence="4">Leaf</tissue>
    </source>
</reference>
<feature type="region of interest" description="Disordered" evidence="2">
    <location>
        <begin position="691"/>
        <end position="711"/>
    </location>
</feature>
<evidence type="ECO:0000256" key="1">
    <source>
        <dbReference type="SAM" id="Coils"/>
    </source>
</evidence>
<feature type="transmembrane region" description="Helical" evidence="3">
    <location>
        <begin position="1432"/>
        <end position="1453"/>
    </location>
</feature>
<keyword evidence="3" id="KW-0812">Transmembrane</keyword>
<feature type="coiled-coil region" evidence="1">
    <location>
        <begin position="732"/>
        <end position="769"/>
    </location>
</feature>
<feature type="region of interest" description="Disordered" evidence="2">
    <location>
        <begin position="24"/>
        <end position="66"/>
    </location>
</feature>
<dbReference type="GO" id="GO:0006506">
    <property type="term" value="P:GPI anchor biosynthetic process"/>
    <property type="evidence" value="ECO:0007669"/>
    <property type="project" value="InterPro"/>
</dbReference>
<feature type="transmembrane region" description="Helical" evidence="3">
    <location>
        <begin position="1147"/>
        <end position="1171"/>
    </location>
</feature>
<evidence type="ECO:0000313" key="5">
    <source>
        <dbReference type="Proteomes" id="UP001055439"/>
    </source>
</evidence>
<keyword evidence="1" id="KW-0175">Coiled coil</keyword>
<dbReference type="Proteomes" id="UP001055439">
    <property type="component" value="Chromosome 5"/>
</dbReference>
<dbReference type="GO" id="GO:0016020">
    <property type="term" value="C:membrane"/>
    <property type="evidence" value="ECO:0007669"/>
    <property type="project" value="InterPro"/>
</dbReference>
<keyword evidence="3" id="KW-1133">Transmembrane helix</keyword>
<sequence length="1584" mass="180287">MADFRHKEADRGCRRGLEELLLRGGRGDGCVGEEAEEAGAGGGEGADHLARRRRRSDLEGDDLAETSAAARRHSRILSRWAARQAEEMITTIERRNRESELMALARLHAVSMLDASFLRESRRAQSSVERPVAARASSVLRMWRDLEDESIAGDRRSPASSPTTASNNHRSAPEIHDPMVRRNSLGVASEINASEYSQWPDRPTALGRRGAVDDSEDWRSSREQSPDIGGGGDGERERVREIVSGWMTEIGMTDTASQVLPGSDSPRSEWLGERERERVRLVREWMQTVSQQRDGWASRREERDREGLVANQENRQRQHVQRNLLRLRGRQARLDLIMRNVRERERELQALSEHRPVSHFAQRNRIQTVLRGRFLRNGGPVEDGQRHSVAARELGQLRQHHTVSGFREGFRSREDGIVTGEASNQSDGIVTGEASNQSVDVDNINVSSNNLTVSSTLEVSDETHDQFRANDTNVDGHQLEEVDTTSQMESSMQISDMVGRGSAIQEDNWLADDVEHEQRDSQQPIEVGSTVQHDGPIEEHNSNWHENEDHEWLHDAPEDEDGRDSHLLEAHEHWHEDNSQVTEANWQDGPSDSFNEQHSFPVIRNTFVSSEDGDDVYNVELRELLSRRSVSNLLRSGFRESLDQLVQSYIQRQERDPFQWDMERTMPNHVLPGEDQSQQRDLIHGQRDSVTRPLHATPMPPTPPPLPPWHSELHHSWSRQSIRRPEVEWDMINDLKADMARFQQVMSNMQRMLEACMDMQLELQRAVRQEVSAALNHSVGEHGVGTCALVQDARTSWFKVEASALCAAHPLLRYSPWLFTYISLVTGSLLPLRAPAPGTAILTVSYGNEITMTRRKCRLWWPEQFLSCTSSSNLFLFGWFMDSVNSLDIVVAAAIPSLNLSVHLLQTNLEEILRSVNGNMPVGFQESSTFSMLGYYTADYPDRKLKLVGNQNDENPSKMNDHLDCLGVKDSPVKANICDIVKKQCNQESFLEATSSDIYKRWNCGCKELLEPHRQSLMSCDYWILLFCKPRRILYKNKQIPCLHHIHHNGDVLSPVDVHIIIYEPPTYGVSHLSLSYWRSPECVGLPLKKPNWVNELHKKPLLLDLNRVLMALNCANAAKILLDQRKGISGPVSHFFMSILLRLASIVWHMVAALVASISTVVYIFLQLFYKLLSFRPKTLSFVLPKMFKHTWENVHIRSCQFLYWPIFLQGTGVSSKPNVEYAHKAALRKHFMWSNVLMDVLFGTVLGVLLLANVEAICTWVLVTVHLLTNDLLRSGCVWLMGVPAGFKLNNELAELVGMISLNAIQIFSTLWFFLGAFLRLYIQVLAVLGIVFGSTVPVALCIDMLKLVTLHVYALHYLISFLYSQQIQALASLWRLFRGRKRNPLRQRLDSYDYTVEQHVVGSLLFTPLLLLIPTTSVFYIFFTSLITAILSLCITFEIIISLVHATPYAEISLWIISRRRFPSGIWFRIKYANYEMSGEACSPTYLDIRHKDFFAGGSESLVSVLCSNYATIGQVIRPYYSDIFSEVSPSFCTSLARGMLSGQRFPSTLGTHMPSTMPWMQITWREYWKLSYTAVISSRL</sequence>
<proteinExistence type="predicted"/>
<evidence type="ECO:0000256" key="2">
    <source>
        <dbReference type="SAM" id="MobiDB-lite"/>
    </source>
</evidence>
<evidence type="ECO:0000313" key="4">
    <source>
        <dbReference type="EMBL" id="URE03694.1"/>
    </source>
</evidence>
<keyword evidence="5" id="KW-1185">Reference proteome</keyword>
<feature type="compositionally biased region" description="Basic and acidic residues" evidence="2">
    <location>
        <begin position="171"/>
        <end position="180"/>
    </location>
</feature>
<keyword evidence="3" id="KW-0472">Membrane</keyword>
<feature type="compositionally biased region" description="Pro residues" evidence="2">
    <location>
        <begin position="698"/>
        <end position="708"/>
    </location>
</feature>
<dbReference type="OrthoDB" id="70250at2759"/>
<dbReference type="PANTHER" id="PTHR47555">
    <property type="entry name" value="N-ACETYLGLUCOSAMINYL TRANSFERASE COMPONENT FAMILY PROTEIN / GPI1 FAMILY PROTEIN"/>
    <property type="match status" value="1"/>
</dbReference>
<evidence type="ECO:0000256" key="3">
    <source>
        <dbReference type="SAM" id="Phobius"/>
    </source>
</evidence>
<name>A0A9E7K3Z3_9LILI</name>
<dbReference type="InterPro" id="IPR007720">
    <property type="entry name" value="PigQ/GPI1"/>
</dbReference>
<feature type="transmembrane region" description="Helical" evidence="3">
    <location>
        <begin position="1298"/>
        <end position="1321"/>
    </location>
</feature>
<feature type="transmembrane region" description="Helical" evidence="3">
    <location>
        <begin position="1357"/>
        <end position="1380"/>
    </location>
</feature>
<feature type="compositionally biased region" description="Basic and acidic residues" evidence="2">
    <location>
        <begin position="535"/>
        <end position="545"/>
    </location>
</feature>
<dbReference type="Pfam" id="PF05024">
    <property type="entry name" value="Gpi1"/>
    <property type="match status" value="1"/>
</dbReference>
<dbReference type="EMBL" id="CP097507">
    <property type="protein sequence ID" value="URE03694.1"/>
    <property type="molecule type" value="Genomic_DNA"/>
</dbReference>
<dbReference type="PANTHER" id="PTHR47555:SF2">
    <property type="entry name" value="N-ACETYLGLUCOSAMINYL TRANSFERASE COMPONENT FAMILY PROTEIN _ GPI1 FAMILY PROTEIN"/>
    <property type="match status" value="1"/>
</dbReference>
<protein>
    <submittedName>
        <fullName evidence="4">RING</fullName>
    </submittedName>
</protein>
<feature type="transmembrane region" description="Helical" evidence="3">
    <location>
        <begin position="1401"/>
        <end position="1426"/>
    </location>
</feature>
<accession>A0A9E7K3Z3</accession>
<gene>
    <name evidence="4" type="ORF">MUK42_21157</name>
</gene>
<feature type="transmembrane region" description="Helical" evidence="3">
    <location>
        <begin position="1238"/>
        <end position="1265"/>
    </location>
</feature>
<feature type="region of interest" description="Disordered" evidence="2">
    <location>
        <begin position="514"/>
        <end position="545"/>
    </location>
</feature>